<comment type="caution">
    <text evidence="2">The sequence shown here is derived from an EMBL/GenBank/DDBJ whole genome shotgun (WGS) entry which is preliminary data.</text>
</comment>
<protein>
    <recommendedName>
        <fullName evidence="4">Citrate transporter</fullName>
    </recommendedName>
</protein>
<sequence length="464" mass="50271">MYTLQIFFIIIILISVIGIKFRVPPFITLVGGAVAFGFAVGGNPDAVFTQVATGCASVFNSLGIPILAGSVIAKYLVEQGYIQQIVSDIRKVLKSPLSLSGFAGYIIAVPSTCPITAYMILQPVLSHLAPDKKRQSSLMYLVALGSTLGVAFVYPTPVTFPLFDTFGPKHLTPLTFDMVTITLSVIFLGLLIWWTKWRAPKVTEQISDIQPSSLIPGKTEKAESEIISEGSEGAEWGLEESGYSDQKYVQPGCEIDSGLCTGKFHPKAWVPFLVIFAAIPVGLFLLHLSHFTLVQFIMFAGMIAAVMVALPENRWTGFVSGAKHAGVVIFDICGAGALGYVITQSTFAQDSLVVLAQNVPLILIPFVMAALIQTAQGSRIVTSILTAQIIASTGIPPMMNPLALFLMIIAGAGVICFVTDPYFWLLHRTTGDDVKTVFKRYTIPQVIFGVLTYMVAFAIQYFYP</sequence>
<evidence type="ECO:0000313" key="3">
    <source>
        <dbReference type="Proteomes" id="UP000245657"/>
    </source>
</evidence>
<feature type="transmembrane region" description="Helical" evidence="1">
    <location>
        <begin position="446"/>
        <end position="463"/>
    </location>
</feature>
<evidence type="ECO:0008006" key="4">
    <source>
        <dbReference type="Google" id="ProtNLM"/>
    </source>
</evidence>
<gene>
    <name evidence="2" type="ORF">DK846_04460</name>
</gene>
<evidence type="ECO:0000313" key="2">
    <source>
        <dbReference type="EMBL" id="PWR74406.1"/>
    </source>
</evidence>
<feature type="transmembrane region" description="Helical" evidence="1">
    <location>
        <begin position="174"/>
        <end position="194"/>
    </location>
</feature>
<keyword evidence="1" id="KW-0472">Membrane</keyword>
<feature type="transmembrane region" description="Helical" evidence="1">
    <location>
        <begin position="379"/>
        <end position="396"/>
    </location>
</feature>
<feature type="transmembrane region" description="Helical" evidence="1">
    <location>
        <begin position="268"/>
        <end position="286"/>
    </location>
</feature>
<feature type="transmembrane region" description="Helical" evidence="1">
    <location>
        <begin position="354"/>
        <end position="372"/>
    </location>
</feature>
<evidence type="ECO:0000256" key="1">
    <source>
        <dbReference type="SAM" id="Phobius"/>
    </source>
</evidence>
<dbReference type="GeneID" id="97549793"/>
<dbReference type="Proteomes" id="UP000245657">
    <property type="component" value="Unassembled WGS sequence"/>
</dbReference>
<name>A0A2V2N9U3_9EURY</name>
<organism evidence="2 3">
    <name type="scientific">Methanospirillum lacunae</name>
    <dbReference type="NCBI Taxonomy" id="668570"/>
    <lineage>
        <taxon>Archaea</taxon>
        <taxon>Methanobacteriati</taxon>
        <taxon>Methanobacteriota</taxon>
        <taxon>Stenosarchaea group</taxon>
        <taxon>Methanomicrobia</taxon>
        <taxon>Methanomicrobiales</taxon>
        <taxon>Methanospirillaceae</taxon>
        <taxon>Methanospirillum</taxon>
    </lineage>
</organism>
<feature type="transmembrane region" description="Helical" evidence="1">
    <location>
        <begin position="6"/>
        <end position="39"/>
    </location>
</feature>
<feature type="transmembrane region" description="Helical" evidence="1">
    <location>
        <begin position="51"/>
        <end position="73"/>
    </location>
</feature>
<dbReference type="EMBL" id="QGMY01000002">
    <property type="protein sequence ID" value="PWR74406.1"/>
    <property type="molecule type" value="Genomic_DNA"/>
</dbReference>
<reference evidence="2 3" key="1">
    <citation type="submission" date="2018-05" db="EMBL/GenBank/DDBJ databases">
        <title>Draft genome of Methanospirillum lacunae Ki8-1.</title>
        <authorList>
            <person name="Dueholm M.S."/>
            <person name="Nielsen P.H."/>
            <person name="Bakmann L.F."/>
            <person name="Otzen D.E."/>
        </authorList>
    </citation>
    <scope>NUCLEOTIDE SEQUENCE [LARGE SCALE GENOMIC DNA]</scope>
    <source>
        <strain evidence="2 3">Ki8-1</strain>
    </source>
</reference>
<feature type="transmembrane region" description="Helical" evidence="1">
    <location>
        <begin position="322"/>
        <end position="342"/>
    </location>
</feature>
<dbReference type="GO" id="GO:0015128">
    <property type="term" value="F:gluconate transmembrane transporter activity"/>
    <property type="evidence" value="ECO:0007669"/>
    <property type="project" value="InterPro"/>
</dbReference>
<dbReference type="Pfam" id="PF02447">
    <property type="entry name" value="GntP_permease"/>
    <property type="match status" value="2"/>
</dbReference>
<dbReference type="GO" id="GO:0005886">
    <property type="term" value="C:plasma membrane"/>
    <property type="evidence" value="ECO:0007669"/>
    <property type="project" value="TreeGrafter"/>
</dbReference>
<feature type="transmembrane region" description="Helical" evidence="1">
    <location>
        <begin position="102"/>
        <end position="125"/>
    </location>
</feature>
<accession>A0A2V2N9U3</accession>
<dbReference type="OrthoDB" id="99138at2157"/>
<feature type="transmembrane region" description="Helical" evidence="1">
    <location>
        <begin position="292"/>
        <end position="310"/>
    </location>
</feature>
<dbReference type="RefSeq" id="WP_109967685.1">
    <property type="nucleotide sequence ID" value="NZ_CP176093.1"/>
</dbReference>
<keyword evidence="1" id="KW-0812">Transmembrane</keyword>
<dbReference type="PANTHER" id="PTHR30354">
    <property type="entry name" value="GNT FAMILY GLUCONATE TRANSPORTER"/>
    <property type="match status" value="1"/>
</dbReference>
<feature type="transmembrane region" description="Helical" evidence="1">
    <location>
        <begin position="137"/>
        <end position="154"/>
    </location>
</feature>
<feature type="transmembrane region" description="Helical" evidence="1">
    <location>
        <begin position="402"/>
        <end position="425"/>
    </location>
</feature>
<keyword evidence="3" id="KW-1185">Reference proteome</keyword>
<proteinExistence type="predicted"/>
<dbReference type="AlphaFoldDB" id="A0A2V2N9U3"/>
<dbReference type="InterPro" id="IPR003474">
    <property type="entry name" value="Glcn_transporter"/>
</dbReference>
<dbReference type="PANTHER" id="PTHR30354:SF11">
    <property type="entry name" value="PERMEASE"/>
    <property type="match status" value="1"/>
</dbReference>
<keyword evidence="1" id="KW-1133">Transmembrane helix</keyword>